<comment type="caution">
    <text evidence="2">The sequence shown here is derived from an EMBL/GenBank/DDBJ whole genome shotgun (WGS) entry which is preliminary data.</text>
</comment>
<dbReference type="Proteomes" id="UP001212152">
    <property type="component" value="Unassembled WGS sequence"/>
</dbReference>
<dbReference type="PANTHER" id="PTHR37849:SF1">
    <property type="entry name" value="YALI0E11605P"/>
    <property type="match status" value="1"/>
</dbReference>
<dbReference type="PANTHER" id="PTHR37849">
    <property type="entry name" value="YALI0E11605P"/>
    <property type="match status" value="1"/>
</dbReference>
<keyword evidence="3" id="KW-1185">Reference proteome</keyword>
<reference evidence="2" key="1">
    <citation type="submission" date="2020-05" db="EMBL/GenBank/DDBJ databases">
        <title>Phylogenomic resolution of chytrid fungi.</title>
        <authorList>
            <person name="Stajich J.E."/>
            <person name="Amses K."/>
            <person name="Simmons R."/>
            <person name="Seto K."/>
            <person name="Myers J."/>
            <person name="Bonds A."/>
            <person name="Quandt C.A."/>
            <person name="Barry K."/>
            <person name="Liu P."/>
            <person name="Grigoriev I."/>
            <person name="Longcore J.E."/>
            <person name="James T.Y."/>
        </authorList>
    </citation>
    <scope>NUCLEOTIDE SEQUENCE</scope>
    <source>
        <strain evidence="2">JEL0379</strain>
    </source>
</reference>
<sequence>MPALPRPPRTLLQPSLRLASHAHSTTISRPRTLVTTPGAAPVANPTAVAADATATAVPPTAAQPAVVVRPVVPATPLQPTRTVPAFEPGPLHPPPPPPPKRPGFFRGGLLGFLTGLTLAGTTAYVYLVDDYGASTAQLLSGLEAVERSAAKVAADGARVRALETAFAEHVKRAATAKGVERVRAELLAVLDAQATQHLELRTRVWELEQDLKAARAVKK</sequence>
<evidence type="ECO:0000313" key="2">
    <source>
        <dbReference type="EMBL" id="KAJ3179611.1"/>
    </source>
</evidence>
<organism evidence="2 3">
    <name type="scientific">Geranomyces variabilis</name>
    <dbReference type="NCBI Taxonomy" id="109894"/>
    <lineage>
        <taxon>Eukaryota</taxon>
        <taxon>Fungi</taxon>
        <taxon>Fungi incertae sedis</taxon>
        <taxon>Chytridiomycota</taxon>
        <taxon>Chytridiomycota incertae sedis</taxon>
        <taxon>Chytridiomycetes</taxon>
        <taxon>Spizellomycetales</taxon>
        <taxon>Powellomycetaceae</taxon>
        <taxon>Geranomyces</taxon>
    </lineage>
</organism>
<dbReference type="AlphaFoldDB" id="A0AAD5XRX0"/>
<dbReference type="EMBL" id="JADGJQ010000020">
    <property type="protein sequence ID" value="KAJ3179611.1"/>
    <property type="molecule type" value="Genomic_DNA"/>
</dbReference>
<keyword evidence="1" id="KW-0472">Membrane</keyword>
<keyword evidence="1" id="KW-0812">Transmembrane</keyword>
<proteinExistence type="predicted"/>
<keyword evidence="1" id="KW-1133">Transmembrane helix</keyword>
<gene>
    <name evidence="2" type="ORF">HDU87_002817</name>
</gene>
<evidence type="ECO:0000256" key="1">
    <source>
        <dbReference type="SAM" id="Phobius"/>
    </source>
</evidence>
<name>A0AAD5XRX0_9FUNG</name>
<evidence type="ECO:0000313" key="3">
    <source>
        <dbReference type="Proteomes" id="UP001212152"/>
    </source>
</evidence>
<accession>A0AAD5XRX0</accession>
<feature type="transmembrane region" description="Helical" evidence="1">
    <location>
        <begin position="109"/>
        <end position="127"/>
    </location>
</feature>
<protein>
    <submittedName>
        <fullName evidence="2">Uncharacterized protein</fullName>
    </submittedName>
</protein>